<reference evidence="2 3" key="1">
    <citation type="submission" date="2014-10" db="EMBL/GenBank/DDBJ databases">
        <title>Draft genome of the hookworm Ancylostoma caninum.</title>
        <authorList>
            <person name="Mitreva M."/>
        </authorList>
    </citation>
    <scope>NUCLEOTIDE SEQUENCE [LARGE SCALE GENOMIC DNA]</scope>
    <source>
        <strain evidence="2 3">Baltimore</strain>
    </source>
</reference>
<protein>
    <recommendedName>
        <fullName evidence="1">DUF7045 domain-containing protein</fullName>
    </recommendedName>
</protein>
<proteinExistence type="predicted"/>
<evidence type="ECO:0000313" key="2">
    <source>
        <dbReference type="EMBL" id="RCN39527.1"/>
    </source>
</evidence>
<keyword evidence="3" id="KW-1185">Reference proteome</keyword>
<evidence type="ECO:0000259" key="1">
    <source>
        <dbReference type="Pfam" id="PF23073"/>
    </source>
</evidence>
<dbReference type="AlphaFoldDB" id="A0A368G9V1"/>
<accession>A0A368G9V1</accession>
<comment type="caution">
    <text evidence="2">The sequence shown here is derived from an EMBL/GenBank/DDBJ whole genome shotgun (WGS) entry which is preliminary data.</text>
</comment>
<gene>
    <name evidence="2" type="ORF">ANCCAN_14555</name>
</gene>
<dbReference type="OrthoDB" id="6380161at2759"/>
<dbReference type="STRING" id="29170.A0A368G9V1"/>
<feature type="domain" description="DUF7045" evidence="1">
    <location>
        <begin position="88"/>
        <end position="132"/>
    </location>
</feature>
<evidence type="ECO:0000313" key="3">
    <source>
        <dbReference type="Proteomes" id="UP000252519"/>
    </source>
</evidence>
<dbReference type="Proteomes" id="UP000252519">
    <property type="component" value="Unassembled WGS sequence"/>
</dbReference>
<organism evidence="2 3">
    <name type="scientific">Ancylostoma caninum</name>
    <name type="common">Dog hookworm</name>
    <dbReference type="NCBI Taxonomy" id="29170"/>
    <lineage>
        <taxon>Eukaryota</taxon>
        <taxon>Metazoa</taxon>
        <taxon>Ecdysozoa</taxon>
        <taxon>Nematoda</taxon>
        <taxon>Chromadorea</taxon>
        <taxon>Rhabditida</taxon>
        <taxon>Rhabditina</taxon>
        <taxon>Rhabditomorpha</taxon>
        <taxon>Strongyloidea</taxon>
        <taxon>Ancylostomatidae</taxon>
        <taxon>Ancylostomatinae</taxon>
        <taxon>Ancylostoma</taxon>
    </lineage>
</organism>
<sequence length="140" mass="15629">MVSCNVINSTNGHIQASVSVVSRSDIIAYCSLHVVKASSSSRRLLHERTPMQVLVGRICFIRTFSDDAEFAQWPWTAAVISNTHPSSCGIVGQFSTPTDLRTEDCYNVNIGCEDRSAMKITASHCSTDTVFDCWYFYQNY</sequence>
<dbReference type="Pfam" id="PF23073">
    <property type="entry name" value="DUF7045"/>
    <property type="match status" value="1"/>
</dbReference>
<dbReference type="EMBL" id="JOJR01000334">
    <property type="protein sequence ID" value="RCN39527.1"/>
    <property type="molecule type" value="Genomic_DNA"/>
</dbReference>
<dbReference type="InterPro" id="IPR055473">
    <property type="entry name" value="DUF7045"/>
</dbReference>
<name>A0A368G9V1_ANCCA</name>